<reference evidence="1" key="1">
    <citation type="submission" date="2023-04" db="EMBL/GenBank/DDBJ databases">
        <title>Draft Genome sequencing of Naganishia species isolated from polar environments using Oxford Nanopore Technology.</title>
        <authorList>
            <person name="Leo P."/>
            <person name="Venkateswaran K."/>
        </authorList>
    </citation>
    <scope>NUCLEOTIDE SEQUENCE</scope>
    <source>
        <strain evidence="1">MNA-CCFEE 5423</strain>
    </source>
</reference>
<gene>
    <name evidence="1" type="ORF">QFC21_000567</name>
</gene>
<evidence type="ECO:0000313" key="1">
    <source>
        <dbReference type="EMBL" id="KAJ9109238.1"/>
    </source>
</evidence>
<keyword evidence="2" id="KW-1185">Reference proteome</keyword>
<sequence>MPSEAAVTKSALDRLKSAIQAKRKADKALAQLEQSIAAFEGSYLSETALSGGNIIKGFENYLKVNPSTKKRYEVQDTDRLFSMSSGSYQASMNLLQAEVEEKQRLKGESYDTGERDPLSLGGNKKRKREESIMSGAGEDSQSLMKSNGHGGRRIKGQSMRADDE</sequence>
<organism evidence="1 2">
    <name type="scientific">Naganishia friedmannii</name>
    <dbReference type="NCBI Taxonomy" id="89922"/>
    <lineage>
        <taxon>Eukaryota</taxon>
        <taxon>Fungi</taxon>
        <taxon>Dikarya</taxon>
        <taxon>Basidiomycota</taxon>
        <taxon>Agaricomycotina</taxon>
        <taxon>Tremellomycetes</taxon>
        <taxon>Filobasidiales</taxon>
        <taxon>Filobasidiaceae</taxon>
        <taxon>Naganishia</taxon>
    </lineage>
</organism>
<evidence type="ECO:0000313" key="2">
    <source>
        <dbReference type="Proteomes" id="UP001227268"/>
    </source>
</evidence>
<protein>
    <submittedName>
        <fullName evidence="1">Uncharacterized protein</fullName>
    </submittedName>
</protein>
<proteinExistence type="predicted"/>
<dbReference type="EMBL" id="JASBWT010000001">
    <property type="protein sequence ID" value="KAJ9109238.1"/>
    <property type="molecule type" value="Genomic_DNA"/>
</dbReference>
<comment type="caution">
    <text evidence="1">The sequence shown here is derived from an EMBL/GenBank/DDBJ whole genome shotgun (WGS) entry which is preliminary data.</text>
</comment>
<accession>A0ACC2WBV8</accession>
<name>A0ACC2WBV8_9TREE</name>
<dbReference type="Proteomes" id="UP001227268">
    <property type="component" value="Unassembled WGS sequence"/>
</dbReference>